<proteinExistence type="predicted"/>
<dbReference type="InterPro" id="IPR001789">
    <property type="entry name" value="Sig_transdc_resp-reg_receiver"/>
</dbReference>
<evidence type="ECO:0000256" key="6">
    <source>
        <dbReference type="ARBA" id="ARBA00023125"/>
    </source>
</evidence>
<evidence type="ECO:0000259" key="10">
    <source>
        <dbReference type="PROSITE" id="PS50045"/>
    </source>
</evidence>
<dbReference type="SUPFAM" id="SSF46689">
    <property type="entry name" value="Homeodomain-like"/>
    <property type="match status" value="1"/>
</dbReference>
<dbReference type="Proteomes" id="UP000233597">
    <property type="component" value="Unassembled WGS sequence"/>
</dbReference>
<keyword evidence="3" id="KW-0067">ATP-binding</keyword>
<dbReference type="Pfam" id="PF25601">
    <property type="entry name" value="AAA_lid_14"/>
    <property type="match status" value="1"/>
</dbReference>
<dbReference type="GO" id="GO:0043565">
    <property type="term" value="F:sequence-specific DNA binding"/>
    <property type="evidence" value="ECO:0007669"/>
    <property type="project" value="InterPro"/>
</dbReference>
<evidence type="ECO:0000256" key="3">
    <source>
        <dbReference type="ARBA" id="ARBA00022840"/>
    </source>
</evidence>
<dbReference type="Gene3D" id="1.10.8.60">
    <property type="match status" value="1"/>
</dbReference>
<dbReference type="InterPro" id="IPR002197">
    <property type="entry name" value="HTH_Fis"/>
</dbReference>
<dbReference type="Pfam" id="PF02954">
    <property type="entry name" value="HTH_8"/>
    <property type="match status" value="1"/>
</dbReference>
<dbReference type="InterPro" id="IPR002078">
    <property type="entry name" value="Sigma_54_int"/>
</dbReference>
<dbReference type="EMBL" id="NWTK01000009">
    <property type="protein sequence ID" value="PKR53452.1"/>
    <property type="molecule type" value="Genomic_DNA"/>
</dbReference>
<dbReference type="CDD" id="cd17549">
    <property type="entry name" value="REC_DctD-like"/>
    <property type="match status" value="1"/>
</dbReference>
<dbReference type="Gene3D" id="3.40.50.300">
    <property type="entry name" value="P-loop containing nucleotide triphosphate hydrolases"/>
    <property type="match status" value="1"/>
</dbReference>
<dbReference type="GO" id="GO:0006355">
    <property type="term" value="P:regulation of DNA-templated transcription"/>
    <property type="evidence" value="ECO:0007669"/>
    <property type="project" value="InterPro"/>
</dbReference>
<dbReference type="PROSITE" id="PS00688">
    <property type="entry name" value="SIGMA54_INTERACT_3"/>
    <property type="match status" value="1"/>
</dbReference>
<dbReference type="PROSITE" id="PS50110">
    <property type="entry name" value="RESPONSE_REGULATORY"/>
    <property type="match status" value="1"/>
</dbReference>
<evidence type="ECO:0000313" key="13">
    <source>
        <dbReference type="Proteomes" id="UP000233597"/>
    </source>
</evidence>
<dbReference type="PROSITE" id="PS00676">
    <property type="entry name" value="SIGMA54_INTERACT_2"/>
    <property type="match status" value="1"/>
</dbReference>
<feature type="domain" description="Sigma-54 factor interaction" evidence="10">
    <location>
        <begin position="147"/>
        <end position="375"/>
    </location>
</feature>
<dbReference type="InterPro" id="IPR009057">
    <property type="entry name" value="Homeodomain-like_sf"/>
</dbReference>
<dbReference type="SMART" id="SM00382">
    <property type="entry name" value="AAA"/>
    <property type="match status" value="1"/>
</dbReference>
<evidence type="ECO:0000256" key="9">
    <source>
        <dbReference type="PROSITE-ProRule" id="PRU00169"/>
    </source>
</evidence>
<dbReference type="InterPro" id="IPR058031">
    <property type="entry name" value="AAA_lid_NorR"/>
</dbReference>
<comment type="caution">
    <text evidence="12">The sequence shown here is derived from an EMBL/GenBank/DDBJ whole genome shotgun (WGS) entry which is preliminary data.</text>
</comment>
<dbReference type="SUPFAM" id="SSF52540">
    <property type="entry name" value="P-loop containing nucleoside triphosphate hydrolases"/>
    <property type="match status" value="1"/>
</dbReference>
<keyword evidence="6" id="KW-0238">DNA-binding</keyword>
<organism evidence="12 13">
    <name type="scientific">Thalassospira marina</name>
    <dbReference type="NCBI Taxonomy" id="2048283"/>
    <lineage>
        <taxon>Bacteria</taxon>
        <taxon>Pseudomonadati</taxon>
        <taxon>Pseudomonadota</taxon>
        <taxon>Alphaproteobacteria</taxon>
        <taxon>Rhodospirillales</taxon>
        <taxon>Thalassospiraceae</taxon>
        <taxon>Thalassospira</taxon>
    </lineage>
</organism>
<feature type="domain" description="Response regulatory" evidence="11">
    <location>
        <begin position="7"/>
        <end position="121"/>
    </location>
</feature>
<gene>
    <name evidence="12" type="ORF">COO20_15325</name>
</gene>
<evidence type="ECO:0000313" key="12">
    <source>
        <dbReference type="EMBL" id="PKR53452.1"/>
    </source>
</evidence>
<dbReference type="InterPro" id="IPR025943">
    <property type="entry name" value="Sigma_54_int_dom_ATP-bd_2"/>
</dbReference>
<dbReference type="Pfam" id="PF00072">
    <property type="entry name" value="Response_reg"/>
    <property type="match status" value="1"/>
</dbReference>
<keyword evidence="8" id="KW-0804">Transcription</keyword>
<evidence type="ECO:0000256" key="1">
    <source>
        <dbReference type="ARBA" id="ARBA00022553"/>
    </source>
</evidence>
<dbReference type="GO" id="GO:0000160">
    <property type="term" value="P:phosphorelay signal transduction system"/>
    <property type="evidence" value="ECO:0007669"/>
    <property type="project" value="UniProtKB-KW"/>
</dbReference>
<name>A0A2N3KSC6_9PROT</name>
<dbReference type="InterPro" id="IPR025662">
    <property type="entry name" value="Sigma_54_int_dom_ATP-bd_1"/>
</dbReference>
<dbReference type="Pfam" id="PF00158">
    <property type="entry name" value="Sigma54_activat"/>
    <property type="match status" value="1"/>
</dbReference>
<dbReference type="FunFam" id="3.40.50.2300:FF:000018">
    <property type="entry name" value="DNA-binding transcriptional regulator NtrC"/>
    <property type="match status" value="1"/>
</dbReference>
<dbReference type="SUPFAM" id="SSF52172">
    <property type="entry name" value="CheY-like"/>
    <property type="match status" value="1"/>
</dbReference>
<dbReference type="FunFam" id="3.40.50.300:FF:000006">
    <property type="entry name" value="DNA-binding transcriptional regulator NtrC"/>
    <property type="match status" value="1"/>
</dbReference>
<sequence length="452" mass="50336">MTHPCEHVLFVDDDADVREAAQQTLELADIPVECFEKPEQALERIAKGWPGILVTDIRMPKMTGMELLEQTVAIDAEMPVILVTGHGDVATAVKAMRSGAFDFIEKPFAPDYFVDIVRRACAHRRLQSENRALKAELARHLPSSNGLIGRTPAMERLRSLIGNIANTNAHVLINGETGAGKEVVARTLHDMSGRTGPFVAINCGAVPENLIESELFGHEAGAFTGAERKRIGKFEFANKGTVFLDEIESMPLSLQIKLLRVLQERALERLGSNTVQPIDLRVVAATKVDLREAASRGEFREDLYYRLNVVQLHIPPLRDRKDDIPLLFQHFLKQAEDRFGRSFEPLSAEELARFSSYDWPGNVRELRNAAERRVLGLDSLTHDNAGSADATLPLPRQVEAFEKNLICEALRKHGGNVTATVATLGVPRKTFYDKLAKYDISPADFRNRVESD</sequence>
<keyword evidence="4" id="KW-0902">Two-component regulatory system</keyword>
<evidence type="ECO:0000256" key="7">
    <source>
        <dbReference type="ARBA" id="ARBA00023159"/>
    </source>
</evidence>
<dbReference type="InterPro" id="IPR003593">
    <property type="entry name" value="AAA+_ATPase"/>
</dbReference>
<dbReference type="SMART" id="SM00448">
    <property type="entry name" value="REC"/>
    <property type="match status" value="1"/>
</dbReference>
<evidence type="ECO:0000256" key="8">
    <source>
        <dbReference type="ARBA" id="ARBA00023163"/>
    </source>
</evidence>
<evidence type="ECO:0000256" key="5">
    <source>
        <dbReference type="ARBA" id="ARBA00023015"/>
    </source>
</evidence>
<feature type="modified residue" description="4-aspartylphosphate" evidence="9">
    <location>
        <position position="56"/>
    </location>
</feature>
<dbReference type="PROSITE" id="PS00675">
    <property type="entry name" value="SIGMA54_INTERACT_1"/>
    <property type="match status" value="1"/>
</dbReference>
<dbReference type="Gene3D" id="1.10.10.60">
    <property type="entry name" value="Homeodomain-like"/>
    <property type="match status" value="1"/>
</dbReference>
<dbReference type="RefSeq" id="WP_101268057.1">
    <property type="nucleotide sequence ID" value="NZ_NWTK01000009.1"/>
</dbReference>
<dbReference type="InterPro" id="IPR025944">
    <property type="entry name" value="Sigma_54_int_dom_CS"/>
</dbReference>
<reference evidence="12 13" key="1">
    <citation type="submission" date="2017-09" db="EMBL/GenBank/DDBJ databases">
        <title>Biodiversity and function of Thalassospira species in the particle-attached aromatic-hydrocarbon-degrading consortia from the surface seawater of the South China Sea.</title>
        <authorList>
            <person name="Dong C."/>
            <person name="Liu R."/>
            <person name="Shao Z."/>
        </authorList>
    </citation>
    <scope>NUCLEOTIDE SEQUENCE [LARGE SCALE GENOMIC DNA]</scope>
    <source>
        <strain evidence="12 13">CSC1P2</strain>
    </source>
</reference>
<dbReference type="GO" id="GO:0005524">
    <property type="term" value="F:ATP binding"/>
    <property type="evidence" value="ECO:0007669"/>
    <property type="project" value="UniProtKB-KW"/>
</dbReference>
<dbReference type="Gene3D" id="3.40.50.2300">
    <property type="match status" value="1"/>
</dbReference>
<dbReference type="PANTHER" id="PTHR32071:SF57">
    <property type="entry name" value="C4-DICARBOXYLATE TRANSPORT TRANSCRIPTIONAL REGULATORY PROTEIN DCTD"/>
    <property type="match status" value="1"/>
</dbReference>
<dbReference type="PANTHER" id="PTHR32071">
    <property type="entry name" value="TRANSCRIPTIONAL REGULATORY PROTEIN"/>
    <property type="match status" value="1"/>
</dbReference>
<dbReference type="OrthoDB" id="9770562at2"/>
<accession>A0A2N3KSC6</accession>
<keyword evidence="7" id="KW-0010">Activator</keyword>
<protein>
    <submittedName>
        <fullName evidence="12">Fis family transcriptional regulator</fullName>
    </submittedName>
</protein>
<evidence type="ECO:0000256" key="2">
    <source>
        <dbReference type="ARBA" id="ARBA00022741"/>
    </source>
</evidence>
<dbReference type="PROSITE" id="PS50045">
    <property type="entry name" value="SIGMA54_INTERACT_4"/>
    <property type="match status" value="1"/>
</dbReference>
<dbReference type="CDD" id="cd00009">
    <property type="entry name" value="AAA"/>
    <property type="match status" value="1"/>
</dbReference>
<keyword evidence="1 9" id="KW-0597">Phosphoprotein</keyword>
<dbReference type="InterPro" id="IPR027417">
    <property type="entry name" value="P-loop_NTPase"/>
</dbReference>
<dbReference type="InterPro" id="IPR011006">
    <property type="entry name" value="CheY-like_superfamily"/>
</dbReference>
<evidence type="ECO:0000259" key="11">
    <source>
        <dbReference type="PROSITE" id="PS50110"/>
    </source>
</evidence>
<keyword evidence="2" id="KW-0547">Nucleotide-binding</keyword>
<keyword evidence="5" id="KW-0805">Transcription regulation</keyword>
<evidence type="ECO:0000256" key="4">
    <source>
        <dbReference type="ARBA" id="ARBA00023012"/>
    </source>
</evidence>
<dbReference type="AlphaFoldDB" id="A0A2N3KSC6"/>